<organism evidence="2 3">
    <name type="scientific">Triticum urartu</name>
    <name type="common">Red wild einkorn</name>
    <name type="synonym">Crithodium urartu</name>
    <dbReference type="NCBI Taxonomy" id="4572"/>
    <lineage>
        <taxon>Eukaryota</taxon>
        <taxon>Viridiplantae</taxon>
        <taxon>Streptophyta</taxon>
        <taxon>Embryophyta</taxon>
        <taxon>Tracheophyta</taxon>
        <taxon>Spermatophyta</taxon>
        <taxon>Magnoliopsida</taxon>
        <taxon>Liliopsida</taxon>
        <taxon>Poales</taxon>
        <taxon>Poaceae</taxon>
        <taxon>BOP clade</taxon>
        <taxon>Pooideae</taxon>
        <taxon>Triticodae</taxon>
        <taxon>Triticeae</taxon>
        <taxon>Triticinae</taxon>
        <taxon>Triticum</taxon>
    </lineage>
</organism>
<dbReference type="EnsemblPlants" id="TuG1812G0200002427.01.T05">
    <property type="protein sequence ID" value="TuG1812G0200002427.01.T05"/>
    <property type="gene ID" value="TuG1812G0200002427.01"/>
</dbReference>
<reference evidence="3" key="1">
    <citation type="journal article" date="2013" name="Nature">
        <title>Draft genome of the wheat A-genome progenitor Triticum urartu.</title>
        <authorList>
            <person name="Ling H.Q."/>
            <person name="Zhao S."/>
            <person name="Liu D."/>
            <person name="Wang J."/>
            <person name="Sun H."/>
            <person name="Zhang C."/>
            <person name="Fan H."/>
            <person name="Li D."/>
            <person name="Dong L."/>
            <person name="Tao Y."/>
            <person name="Gao C."/>
            <person name="Wu H."/>
            <person name="Li Y."/>
            <person name="Cui Y."/>
            <person name="Guo X."/>
            <person name="Zheng S."/>
            <person name="Wang B."/>
            <person name="Yu K."/>
            <person name="Liang Q."/>
            <person name="Yang W."/>
            <person name="Lou X."/>
            <person name="Chen J."/>
            <person name="Feng M."/>
            <person name="Jian J."/>
            <person name="Zhang X."/>
            <person name="Luo G."/>
            <person name="Jiang Y."/>
            <person name="Liu J."/>
            <person name="Wang Z."/>
            <person name="Sha Y."/>
            <person name="Zhang B."/>
            <person name="Wu H."/>
            <person name="Tang D."/>
            <person name="Shen Q."/>
            <person name="Xue P."/>
            <person name="Zou S."/>
            <person name="Wang X."/>
            <person name="Liu X."/>
            <person name="Wang F."/>
            <person name="Yang Y."/>
            <person name="An X."/>
            <person name="Dong Z."/>
            <person name="Zhang K."/>
            <person name="Zhang X."/>
            <person name="Luo M.C."/>
            <person name="Dvorak J."/>
            <person name="Tong Y."/>
            <person name="Wang J."/>
            <person name="Yang H."/>
            <person name="Li Z."/>
            <person name="Wang D."/>
            <person name="Zhang A."/>
            <person name="Wang J."/>
        </authorList>
    </citation>
    <scope>NUCLEOTIDE SEQUENCE</scope>
    <source>
        <strain evidence="3">cv. G1812</strain>
    </source>
</reference>
<proteinExistence type="predicted"/>
<feature type="transmembrane region" description="Helical" evidence="1">
    <location>
        <begin position="33"/>
        <end position="49"/>
    </location>
</feature>
<keyword evidence="3" id="KW-1185">Reference proteome</keyword>
<keyword evidence="1" id="KW-1133">Transmembrane helix</keyword>
<keyword evidence="1" id="KW-0812">Transmembrane</keyword>
<dbReference type="AlphaFoldDB" id="A0A8R7PD43"/>
<protein>
    <submittedName>
        <fullName evidence="2">Uncharacterized protein</fullName>
    </submittedName>
</protein>
<evidence type="ECO:0000313" key="2">
    <source>
        <dbReference type="EnsemblPlants" id="TuG1812G0200002427.01.T05"/>
    </source>
</evidence>
<sequence>MRRCAKAFTAATPVRSPLPTKAVQRWVGQQKQCFVYLVSLCVYMLPSWYTRDHPTRKSPIWSRHAPVLCFQLHKHLKVQTPNPGKFSLQKLISHICSYFCRFQLKQDA</sequence>
<name>A0A8R7PD43_TRIUA</name>
<reference evidence="2" key="3">
    <citation type="submission" date="2022-06" db="UniProtKB">
        <authorList>
            <consortium name="EnsemblPlants"/>
        </authorList>
    </citation>
    <scope>IDENTIFICATION</scope>
</reference>
<keyword evidence="1" id="KW-0472">Membrane</keyword>
<evidence type="ECO:0000313" key="3">
    <source>
        <dbReference type="Proteomes" id="UP000015106"/>
    </source>
</evidence>
<accession>A0A8R7PD43</accession>
<reference evidence="2" key="2">
    <citation type="submission" date="2018-03" db="EMBL/GenBank/DDBJ databases">
        <title>The Triticum urartu genome reveals the dynamic nature of wheat genome evolution.</title>
        <authorList>
            <person name="Ling H."/>
            <person name="Ma B."/>
            <person name="Shi X."/>
            <person name="Liu H."/>
            <person name="Dong L."/>
            <person name="Sun H."/>
            <person name="Cao Y."/>
            <person name="Gao Q."/>
            <person name="Zheng S."/>
            <person name="Li Y."/>
            <person name="Yu Y."/>
            <person name="Du H."/>
            <person name="Qi M."/>
            <person name="Li Y."/>
            <person name="Yu H."/>
            <person name="Cui Y."/>
            <person name="Wang N."/>
            <person name="Chen C."/>
            <person name="Wu H."/>
            <person name="Zhao Y."/>
            <person name="Zhang J."/>
            <person name="Li Y."/>
            <person name="Zhou W."/>
            <person name="Zhang B."/>
            <person name="Hu W."/>
            <person name="Eijk M."/>
            <person name="Tang J."/>
            <person name="Witsenboer H."/>
            <person name="Zhao S."/>
            <person name="Li Z."/>
            <person name="Zhang A."/>
            <person name="Wang D."/>
            <person name="Liang C."/>
        </authorList>
    </citation>
    <scope>NUCLEOTIDE SEQUENCE [LARGE SCALE GENOMIC DNA]</scope>
    <source>
        <strain evidence="2">cv. G1812</strain>
    </source>
</reference>
<dbReference type="Proteomes" id="UP000015106">
    <property type="component" value="Chromosome 2"/>
</dbReference>
<evidence type="ECO:0000256" key="1">
    <source>
        <dbReference type="SAM" id="Phobius"/>
    </source>
</evidence>
<dbReference type="Gramene" id="TuG1812G0200002427.01.T05">
    <property type="protein sequence ID" value="TuG1812G0200002427.01.T05"/>
    <property type="gene ID" value="TuG1812G0200002427.01"/>
</dbReference>